<comment type="caution">
    <text evidence="7">The sequence shown here is derived from an EMBL/GenBank/DDBJ whole genome shotgun (WGS) entry which is preliminary data.</text>
</comment>
<keyword evidence="4 7" id="KW-0689">Ribosomal protein</keyword>
<dbReference type="EMBL" id="WHVB01000003">
    <property type="protein sequence ID" value="KAF8484779.1"/>
    <property type="molecule type" value="Genomic_DNA"/>
</dbReference>
<evidence type="ECO:0000256" key="2">
    <source>
        <dbReference type="ARBA" id="ARBA00007116"/>
    </source>
</evidence>
<dbReference type="Gene3D" id="3.30.420.100">
    <property type="match status" value="1"/>
</dbReference>
<keyword evidence="3" id="KW-0963">Cytoplasm</keyword>
<evidence type="ECO:0000256" key="4">
    <source>
        <dbReference type="ARBA" id="ARBA00022980"/>
    </source>
</evidence>
<sequence>MPFVKKVKNDAYFSRFQVKYRRRREGKTDYYARKRLVAQAKNKYNAPKYRLVVRITNKDIIVQIIYARLQGDFVLAAAHSRELPRYGINHGLTNWSAAYATGLLVARRALTKLGLADKYEGVAEPDGTISLTKAVDDDDSPRPFKCYLDVGLKRTSTGSRVFGALKGASDGGLYIPHNEKRFPGYDPESKELEAEVLKKYIFGGHVAEYMESLEEEDDERFKKQFSTYLADGVGSEDIEEIYTNAYAAIREDPTFKPTEKKKDWKAESKKYSTPRLTLEQRKAKIRAKIEAFKANGGGAADEDEEDEE</sequence>
<evidence type="ECO:0000256" key="5">
    <source>
        <dbReference type="ARBA" id="ARBA00023274"/>
    </source>
</evidence>
<reference evidence="7" key="1">
    <citation type="submission" date="2019-10" db="EMBL/GenBank/DDBJ databases">
        <authorList>
            <consortium name="DOE Joint Genome Institute"/>
            <person name="Kuo A."/>
            <person name="Miyauchi S."/>
            <person name="Kiss E."/>
            <person name="Drula E."/>
            <person name="Kohler A."/>
            <person name="Sanchez-Garcia M."/>
            <person name="Andreopoulos B."/>
            <person name="Barry K.W."/>
            <person name="Bonito G."/>
            <person name="Buee M."/>
            <person name="Carver A."/>
            <person name="Chen C."/>
            <person name="Cichocki N."/>
            <person name="Clum A."/>
            <person name="Culley D."/>
            <person name="Crous P.W."/>
            <person name="Fauchery L."/>
            <person name="Girlanda M."/>
            <person name="Hayes R."/>
            <person name="Keri Z."/>
            <person name="LaButti K."/>
            <person name="Lipzen A."/>
            <person name="Lombard V."/>
            <person name="Magnuson J."/>
            <person name="Maillard F."/>
            <person name="Morin E."/>
            <person name="Murat C."/>
            <person name="Nolan M."/>
            <person name="Ohm R."/>
            <person name="Pangilinan J."/>
            <person name="Pereira M."/>
            <person name="Perotto S."/>
            <person name="Peter M."/>
            <person name="Riley R."/>
            <person name="Sitrit Y."/>
            <person name="Stielow B."/>
            <person name="Szollosi G."/>
            <person name="Zifcakova L."/>
            <person name="Stursova M."/>
            <person name="Spatafora J.W."/>
            <person name="Tedersoo L."/>
            <person name="Vaario L.-M."/>
            <person name="Yamada A."/>
            <person name="Yan M."/>
            <person name="Wang P."/>
            <person name="Xu J."/>
            <person name="Bruns T."/>
            <person name="Baldrian P."/>
            <person name="Vilgalys R."/>
            <person name="Henrissat B."/>
            <person name="Grigoriev I.V."/>
            <person name="Hibbett D."/>
            <person name="Nagy L.G."/>
            <person name="Martin F.M."/>
        </authorList>
    </citation>
    <scope>NUCLEOTIDE SEQUENCE</scope>
    <source>
        <strain evidence="7">Prilba</strain>
    </source>
</reference>
<evidence type="ECO:0000256" key="1">
    <source>
        <dbReference type="ARBA" id="ARBA00004496"/>
    </source>
</evidence>
<dbReference type="PANTHER" id="PTHR23410:SF12">
    <property type="entry name" value="LARGE RIBOSOMAL SUBUNIT PROTEIN UL18"/>
    <property type="match status" value="1"/>
</dbReference>
<dbReference type="Pfam" id="PF17144">
    <property type="entry name" value="Ribosomal_L5e"/>
    <property type="match status" value="1"/>
</dbReference>
<proteinExistence type="inferred from homology"/>
<evidence type="ECO:0000256" key="3">
    <source>
        <dbReference type="ARBA" id="ARBA00022490"/>
    </source>
</evidence>
<evidence type="ECO:0000313" key="7">
    <source>
        <dbReference type="EMBL" id="KAF8484779.1"/>
    </source>
</evidence>
<dbReference type="SUPFAM" id="SSF53137">
    <property type="entry name" value="Translational machinery components"/>
    <property type="match status" value="1"/>
</dbReference>
<name>A0A9P5N2Y5_9AGAM</name>
<keyword evidence="8" id="KW-1185">Reference proteome</keyword>
<comment type="similarity">
    <text evidence="2">Belongs to the universal ribosomal protein uL18 family.</text>
</comment>
<evidence type="ECO:0000313" key="8">
    <source>
        <dbReference type="Proteomes" id="UP000759537"/>
    </source>
</evidence>
<dbReference type="CDD" id="cd00432">
    <property type="entry name" value="Ribosomal_L18_L5e"/>
    <property type="match status" value="1"/>
</dbReference>
<dbReference type="AlphaFoldDB" id="A0A9P5N2Y5"/>
<dbReference type="GO" id="GO:0003735">
    <property type="term" value="F:structural constituent of ribosome"/>
    <property type="evidence" value="ECO:0007669"/>
    <property type="project" value="InterPro"/>
</dbReference>
<dbReference type="Pfam" id="PF14204">
    <property type="entry name" value="Ribosomal_L18_c"/>
    <property type="match status" value="1"/>
</dbReference>
<evidence type="ECO:0000259" key="6">
    <source>
        <dbReference type="Pfam" id="PF14204"/>
    </source>
</evidence>
<comment type="subcellular location">
    <subcellularLocation>
        <location evidence="1">Cytoplasm</location>
    </subcellularLocation>
</comment>
<keyword evidence="5" id="KW-0687">Ribonucleoprotein</keyword>
<dbReference type="InterPro" id="IPR057268">
    <property type="entry name" value="Ribosomal_L18"/>
</dbReference>
<accession>A0A9P5N2Y5</accession>
<dbReference type="FunFam" id="3.30.420.100:FF:000002">
    <property type="entry name" value="60S ribosomal protein L5"/>
    <property type="match status" value="1"/>
</dbReference>
<organism evidence="7 8">
    <name type="scientific">Russula ochroleuca</name>
    <dbReference type="NCBI Taxonomy" id="152965"/>
    <lineage>
        <taxon>Eukaryota</taxon>
        <taxon>Fungi</taxon>
        <taxon>Dikarya</taxon>
        <taxon>Basidiomycota</taxon>
        <taxon>Agaricomycotina</taxon>
        <taxon>Agaricomycetes</taxon>
        <taxon>Russulales</taxon>
        <taxon>Russulaceae</taxon>
        <taxon>Russula</taxon>
    </lineage>
</organism>
<dbReference type="GO" id="GO:0008097">
    <property type="term" value="F:5S rRNA binding"/>
    <property type="evidence" value="ECO:0007669"/>
    <property type="project" value="InterPro"/>
</dbReference>
<dbReference type="HAMAP" id="MF_01337_A">
    <property type="entry name" value="Ribosomal_uL18_A"/>
    <property type="match status" value="1"/>
</dbReference>
<dbReference type="PANTHER" id="PTHR23410">
    <property type="entry name" value="RIBOSOMAL PROTEIN L5-RELATED"/>
    <property type="match status" value="1"/>
</dbReference>
<dbReference type="OrthoDB" id="1618453at2759"/>
<gene>
    <name evidence="7" type="ORF">DFH94DRAFT_716030</name>
</gene>
<feature type="domain" description="Large ribosomal subunit protein uL18 C-terminal eukaryotes" evidence="6">
    <location>
        <begin position="238"/>
        <end position="294"/>
    </location>
</feature>
<dbReference type="PRINTS" id="PR00058">
    <property type="entry name" value="RIBOSOMALL5"/>
</dbReference>
<dbReference type="InterPro" id="IPR005485">
    <property type="entry name" value="Rbsml_uL18_euk_arch"/>
</dbReference>
<protein>
    <submittedName>
        <fullName evidence="7">60S ribosomal protein L5</fullName>
    </submittedName>
</protein>
<reference evidence="7" key="2">
    <citation type="journal article" date="2020" name="Nat. Commun.">
        <title>Large-scale genome sequencing of mycorrhizal fungi provides insights into the early evolution of symbiotic traits.</title>
        <authorList>
            <person name="Miyauchi S."/>
            <person name="Kiss E."/>
            <person name="Kuo A."/>
            <person name="Drula E."/>
            <person name="Kohler A."/>
            <person name="Sanchez-Garcia M."/>
            <person name="Morin E."/>
            <person name="Andreopoulos B."/>
            <person name="Barry K.W."/>
            <person name="Bonito G."/>
            <person name="Buee M."/>
            <person name="Carver A."/>
            <person name="Chen C."/>
            <person name="Cichocki N."/>
            <person name="Clum A."/>
            <person name="Culley D."/>
            <person name="Crous P.W."/>
            <person name="Fauchery L."/>
            <person name="Girlanda M."/>
            <person name="Hayes R.D."/>
            <person name="Keri Z."/>
            <person name="LaButti K."/>
            <person name="Lipzen A."/>
            <person name="Lombard V."/>
            <person name="Magnuson J."/>
            <person name="Maillard F."/>
            <person name="Murat C."/>
            <person name="Nolan M."/>
            <person name="Ohm R.A."/>
            <person name="Pangilinan J."/>
            <person name="Pereira M.F."/>
            <person name="Perotto S."/>
            <person name="Peter M."/>
            <person name="Pfister S."/>
            <person name="Riley R."/>
            <person name="Sitrit Y."/>
            <person name="Stielow J.B."/>
            <person name="Szollosi G."/>
            <person name="Zifcakova L."/>
            <person name="Stursova M."/>
            <person name="Spatafora J.W."/>
            <person name="Tedersoo L."/>
            <person name="Vaario L.M."/>
            <person name="Yamada A."/>
            <person name="Yan M."/>
            <person name="Wang P."/>
            <person name="Xu J."/>
            <person name="Bruns T."/>
            <person name="Baldrian P."/>
            <person name="Vilgalys R."/>
            <person name="Dunand C."/>
            <person name="Henrissat B."/>
            <person name="Grigoriev I.V."/>
            <person name="Hibbett D."/>
            <person name="Nagy L.G."/>
            <person name="Martin F.M."/>
        </authorList>
    </citation>
    <scope>NUCLEOTIDE SEQUENCE</scope>
    <source>
        <strain evidence="7">Prilba</strain>
    </source>
</reference>
<dbReference type="Proteomes" id="UP000759537">
    <property type="component" value="Unassembled WGS sequence"/>
</dbReference>
<dbReference type="GO" id="GO:0000027">
    <property type="term" value="P:ribosomal large subunit assembly"/>
    <property type="evidence" value="ECO:0007669"/>
    <property type="project" value="TreeGrafter"/>
</dbReference>
<dbReference type="GO" id="GO:0022625">
    <property type="term" value="C:cytosolic large ribosomal subunit"/>
    <property type="evidence" value="ECO:0007669"/>
    <property type="project" value="TreeGrafter"/>
</dbReference>
<dbReference type="InterPro" id="IPR025607">
    <property type="entry name" value="Ribosomal_uL18_C_euk"/>
</dbReference>
<dbReference type="GO" id="GO:0006412">
    <property type="term" value="P:translation"/>
    <property type="evidence" value="ECO:0007669"/>
    <property type="project" value="InterPro"/>
</dbReference>